<keyword evidence="1" id="KW-0732">Signal</keyword>
<feature type="signal peptide" evidence="1">
    <location>
        <begin position="1"/>
        <end position="26"/>
    </location>
</feature>
<dbReference type="EMBL" id="JACIDX010000019">
    <property type="protein sequence ID" value="MBB3957124.1"/>
    <property type="molecule type" value="Genomic_DNA"/>
</dbReference>
<evidence type="ECO:0008006" key="4">
    <source>
        <dbReference type="Google" id="ProtNLM"/>
    </source>
</evidence>
<name>A0A7W6CM14_9SPHN</name>
<keyword evidence="3" id="KW-1185">Reference proteome</keyword>
<evidence type="ECO:0000313" key="2">
    <source>
        <dbReference type="EMBL" id="MBB3957124.1"/>
    </source>
</evidence>
<dbReference type="Proteomes" id="UP000548867">
    <property type="component" value="Unassembled WGS sequence"/>
</dbReference>
<dbReference type="RefSeq" id="WP_246405094.1">
    <property type="nucleotide sequence ID" value="NZ_JACIDX010000019.1"/>
</dbReference>
<comment type="caution">
    <text evidence="2">The sequence shown here is derived from an EMBL/GenBank/DDBJ whole genome shotgun (WGS) entry which is preliminary data.</text>
</comment>
<evidence type="ECO:0000313" key="3">
    <source>
        <dbReference type="Proteomes" id="UP000548867"/>
    </source>
</evidence>
<accession>A0A7W6CM14</accession>
<evidence type="ECO:0000256" key="1">
    <source>
        <dbReference type="SAM" id="SignalP"/>
    </source>
</evidence>
<feature type="chain" id="PRO_5031372918" description="Conjugal transfer protein TraN" evidence="1">
    <location>
        <begin position="27"/>
        <end position="645"/>
    </location>
</feature>
<sequence>MTSLRHILIALLLSAISLTLTDAAHAQTVEDRARTAASAAQAKSGTSETLRRNYLTPALAGNGVSTVDGSQSFTPTIACRKSATMLELLAQPAAGGDIGTFTISRDSNLDGSFDEALSVPRPVSGVCANGIIACDPGSWNNCRNFQWATGTTGNLKLTEVDLSQLAGCYCINNACGSNLVWGNMASILKDLGGGVVGALTSADPRIGVLEASVDGPLIRYSGTQTTACASSPSLAVSSYATNPSALSGDAYAAAQSSSVFQTLAGSPVGTGRTSSSRDCTITRNLTLTAISLDDVIQRASGGYATSNPTPGSADFLTGSPGDNSLHGGSCTLFDYHITLHVEKPERLKSVTIPAWFADDWGQVRIDGALISYGPGAWTGSGNPPGSCDRGRTSYFYPDIDLMPWMTKGDHTIVLRLAVGDRGEGNLQVHAEVDTSCELAETLTDACMGNAADPTCTLKSESVDGVETFRNGVATGLRPLAQTRIVSSASCSQSVTRSFFEKERRYQCVATSTTPDLSRATYIIDHSSPNLLADRITASDGTVSATTRAFALPGQASVASCEAICKTRAPKANNDAAVDGVVGAKQNAPTGYDTFYHSCGSDNVCPLGAGEELVSACGCLDDFPEAAVMMQSLRLGGADLVCTASR</sequence>
<organism evidence="2 3">
    <name type="scientific">Novosphingobium sediminicola</name>
    <dbReference type="NCBI Taxonomy" id="563162"/>
    <lineage>
        <taxon>Bacteria</taxon>
        <taxon>Pseudomonadati</taxon>
        <taxon>Pseudomonadota</taxon>
        <taxon>Alphaproteobacteria</taxon>
        <taxon>Sphingomonadales</taxon>
        <taxon>Sphingomonadaceae</taxon>
        <taxon>Novosphingobium</taxon>
    </lineage>
</organism>
<gene>
    <name evidence="2" type="ORF">GGR38_004098</name>
</gene>
<proteinExistence type="predicted"/>
<dbReference type="AlphaFoldDB" id="A0A7W6CM14"/>
<protein>
    <recommendedName>
        <fullName evidence="4">Conjugal transfer protein TraN</fullName>
    </recommendedName>
</protein>
<reference evidence="2 3" key="1">
    <citation type="submission" date="2020-08" db="EMBL/GenBank/DDBJ databases">
        <title>Genomic Encyclopedia of Type Strains, Phase IV (KMG-IV): sequencing the most valuable type-strain genomes for metagenomic binning, comparative biology and taxonomic classification.</title>
        <authorList>
            <person name="Goeker M."/>
        </authorList>
    </citation>
    <scope>NUCLEOTIDE SEQUENCE [LARGE SCALE GENOMIC DNA]</scope>
    <source>
        <strain evidence="2 3">DSM 27057</strain>
    </source>
</reference>